<gene>
    <name evidence="9" type="ORF">METZ01_LOCUS6459</name>
</gene>
<protein>
    <recommendedName>
        <fullName evidence="1">DNA-directed DNA polymerase</fullName>
        <ecNumber evidence="1">2.7.7.7</ecNumber>
    </recommendedName>
</protein>
<dbReference type="GO" id="GO:0006261">
    <property type="term" value="P:DNA-templated DNA replication"/>
    <property type="evidence" value="ECO:0007669"/>
    <property type="project" value="TreeGrafter"/>
</dbReference>
<dbReference type="InterPro" id="IPR027417">
    <property type="entry name" value="P-loop_NTPase"/>
</dbReference>
<dbReference type="Gene3D" id="3.40.50.300">
    <property type="entry name" value="P-loop containing nucleotide triphosphate hydrolases"/>
    <property type="match status" value="1"/>
</dbReference>
<dbReference type="Pfam" id="PF21694">
    <property type="entry name" value="DNA_pol3_delta_C"/>
    <property type="match status" value="1"/>
</dbReference>
<comment type="catalytic activity">
    <reaction evidence="7">
        <text>DNA(n) + a 2'-deoxyribonucleoside 5'-triphosphate = DNA(n+1) + diphosphate</text>
        <dbReference type="Rhea" id="RHEA:22508"/>
        <dbReference type="Rhea" id="RHEA-COMP:17339"/>
        <dbReference type="Rhea" id="RHEA-COMP:17340"/>
        <dbReference type="ChEBI" id="CHEBI:33019"/>
        <dbReference type="ChEBI" id="CHEBI:61560"/>
        <dbReference type="ChEBI" id="CHEBI:173112"/>
        <dbReference type="EC" id="2.7.7.7"/>
    </reaction>
</comment>
<keyword evidence="4" id="KW-0235">DNA replication</keyword>
<evidence type="ECO:0000256" key="1">
    <source>
        <dbReference type="ARBA" id="ARBA00012417"/>
    </source>
</evidence>
<keyword evidence="5" id="KW-0239">DNA-directed DNA polymerase</keyword>
<dbReference type="EC" id="2.7.7.7" evidence="1"/>
<dbReference type="EMBL" id="UINC01000338">
    <property type="protein sequence ID" value="SUZ53605.1"/>
    <property type="molecule type" value="Genomic_DNA"/>
</dbReference>
<dbReference type="InterPro" id="IPR048466">
    <property type="entry name" value="DNA_pol3_delta-like_C"/>
</dbReference>
<sequence length="333" mass="36232">MPAHLLHGDSFLVPKRLDELIAEAGASDVLEANRHLLLGSQAKPSELLSMCSALPFMDDYRLVIVDGLLGTAESQVRGRGRGRSSSSESGVAGQWQALRDAIPQMPDTTVLVLTDGAVGANNPLLRMLRPVSQVEELSAPSGEGLARWVKSTVEAKGASISPSANRSITDLVGSDLWTLDQELEKLALYCSGREIQETDVGEMVSQVREANIFVAVDAMIDGRPGVALRLLHQLKEDGKEAPQIIGMVERQLRLLALARDAIDRGTPQSEMKGRLGTSSDFVVRKTSEQARRHSMPEIIWRYNRLLETDLAIKQGRIEPDLALELLVGDEVSG</sequence>
<dbReference type="GO" id="GO:0003887">
    <property type="term" value="F:DNA-directed DNA polymerase activity"/>
    <property type="evidence" value="ECO:0007669"/>
    <property type="project" value="UniProtKB-KW"/>
</dbReference>
<dbReference type="SUPFAM" id="SSF52540">
    <property type="entry name" value="P-loop containing nucleoside triphosphate hydrolases"/>
    <property type="match status" value="1"/>
</dbReference>
<dbReference type="PANTHER" id="PTHR34388:SF1">
    <property type="entry name" value="DNA POLYMERASE III SUBUNIT DELTA"/>
    <property type="match status" value="1"/>
</dbReference>
<dbReference type="GO" id="GO:0009360">
    <property type="term" value="C:DNA polymerase III complex"/>
    <property type="evidence" value="ECO:0007669"/>
    <property type="project" value="TreeGrafter"/>
</dbReference>
<evidence type="ECO:0000256" key="4">
    <source>
        <dbReference type="ARBA" id="ARBA00022705"/>
    </source>
</evidence>
<dbReference type="NCBIfam" id="TIGR01128">
    <property type="entry name" value="holA"/>
    <property type="match status" value="1"/>
</dbReference>
<evidence type="ECO:0000313" key="9">
    <source>
        <dbReference type="EMBL" id="SUZ53605.1"/>
    </source>
</evidence>
<feature type="domain" description="DNA polymerase III delta subunit-like C-terminal" evidence="8">
    <location>
        <begin position="209"/>
        <end position="327"/>
    </location>
</feature>
<dbReference type="PANTHER" id="PTHR34388">
    <property type="entry name" value="DNA POLYMERASE III SUBUNIT DELTA"/>
    <property type="match status" value="1"/>
</dbReference>
<dbReference type="GO" id="GO:0003677">
    <property type="term" value="F:DNA binding"/>
    <property type="evidence" value="ECO:0007669"/>
    <property type="project" value="InterPro"/>
</dbReference>
<evidence type="ECO:0000259" key="8">
    <source>
        <dbReference type="Pfam" id="PF21694"/>
    </source>
</evidence>
<dbReference type="InterPro" id="IPR008921">
    <property type="entry name" value="DNA_pol3_clamp-load_cplx_C"/>
</dbReference>
<comment type="similarity">
    <text evidence="6">Belongs to the DNA polymerase HolA subunit family.</text>
</comment>
<dbReference type="Gene3D" id="1.10.8.60">
    <property type="match status" value="1"/>
</dbReference>
<dbReference type="Gene3D" id="1.20.272.10">
    <property type="match status" value="1"/>
</dbReference>
<organism evidence="9">
    <name type="scientific">marine metagenome</name>
    <dbReference type="NCBI Taxonomy" id="408172"/>
    <lineage>
        <taxon>unclassified sequences</taxon>
        <taxon>metagenomes</taxon>
        <taxon>ecological metagenomes</taxon>
    </lineage>
</organism>
<evidence type="ECO:0000256" key="7">
    <source>
        <dbReference type="ARBA" id="ARBA00049244"/>
    </source>
</evidence>
<accession>A0A381NG99</accession>
<reference evidence="9" key="1">
    <citation type="submission" date="2018-05" db="EMBL/GenBank/DDBJ databases">
        <authorList>
            <person name="Lanie J.A."/>
            <person name="Ng W.-L."/>
            <person name="Kazmierczak K.M."/>
            <person name="Andrzejewski T.M."/>
            <person name="Davidsen T.M."/>
            <person name="Wayne K.J."/>
            <person name="Tettelin H."/>
            <person name="Glass J.I."/>
            <person name="Rusch D."/>
            <person name="Podicherti R."/>
            <person name="Tsui H.-C.T."/>
            <person name="Winkler M.E."/>
        </authorList>
    </citation>
    <scope>NUCLEOTIDE SEQUENCE</scope>
</reference>
<keyword evidence="2" id="KW-0808">Transferase</keyword>
<dbReference type="InterPro" id="IPR005790">
    <property type="entry name" value="DNA_polIII_delta"/>
</dbReference>
<proteinExistence type="inferred from homology"/>
<evidence type="ECO:0000256" key="6">
    <source>
        <dbReference type="ARBA" id="ARBA00034754"/>
    </source>
</evidence>
<dbReference type="AlphaFoldDB" id="A0A381NG99"/>
<dbReference type="SUPFAM" id="SSF48019">
    <property type="entry name" value="post-AAA+ oligomerization domain-like"/>
    <property type="match status" value="1"/>
</dbReference>
<evidence type="ECO:0000256" key="3">
    <source>
        <dbReference type="ARBA" id="ARBA00022695"/>
    </source>
</evidence>
<evidence type="ECO:0000256" key="2">
    <source>
        <dbReference type="ARBA" id="ARBA00022679"/>
    </source>
</evidence>
<evidence type="ECO:0000256" key="5">
    <source>
        <dbReference type="ARBA" id="ARBA00022932"/>
    </source>
</evidence>
<keyword evidence="3" id="KW-0548">Nucleotidyltransferase</keyword>
<name>A0A381NG99_9ZZZZ</name>